<accession>A0A9Q3VX19</accession>
<dbReference type="AlphaFoldDB" id="A0A9Q3VX19"/>
<protein>
    <submittedName>
        <fullName evidence="1">Uncharacterized protein</fullName>
    </submittedName>
</protein>
<comment type="caution">
    <text evidence="1">The sequence shown here is derived from an EMBL/GenBank/DDBJ whole genome shotgun (WGS) entry which is preliminary data.</text>
</comment>
<reference evidence="1" key="1">
    <citation type="submission" date="2021-12" db="EMBL/GenBank/DDBJ databases">
        <authorList>
            <person name="Lee J.-H."/>
            <person name="Kim S.-B."/>
        </authorList>
    </citation>
    <scope>NUCLEOTIDE SEQUENCE</scope>
    <source>
        <strain evidence="1">NR30</strain>
    </source>
</reference>
<dbReference type="RefSeq" id="WP_232654946.1">
    <property type="nucleotide sequence ID" value="NZ_JAJSBI010000034.1"/>
</dbReference>
<proteinExistence type="predicted"/>
<evidence type="ECO:0000313" key="1">
    <source>
        <dbReference type="EMBL" id="MCD9880006.1"/>
    </source>
</evidence>
<evidence type="ECO:0000313" key="2">
    <source>
        <dbReference type="Proteomes" id="UP001108029"/>
    </source>
</evidence>
<gene>
    <name evidence="1" type="ORF">LJ657_41880</name>
</gene>
<keyword evidence="2" id="KW-1185">Reference proteome</keyword>
<dbReference type="Proteomes" id="UP001108029">
    <property type="component" value="Unassembled WGS sequence"/>
</dbReference>
<dbReference type="EMBL" id="JAJSBI010000034">
    <property type="protein sequence ID" value="MCD9880006.1"/>
    <property type="molecule type" value="Genomic_DNA"/>
</dbReference>
<organism evidence="1 2">
    <name type="scientific">Streptomyces guryensis</name>
    <dbReference type="NCBI Taxonomy" id="2886947"/>
    <lineage>
        <taxon>Bacteria</taxon>
        <taxon>Bacillati</taxon>
        <taxon>Actinomycetota</taxon>
        <taxon>Actinomycetes</taxon>
        <taxon>Kitasatosporales</taxon>
        <taxon>Streptomycetaceae</taxon>
        <taxon>Streptomyces</taxon>
    </lineage>
</organism>
<sequence length="156" mass="17123">MIPILLIVSVLCLSGYSIVYSMSPPDHATVAGTRAQDEAAFLAAERGRFDELVADLDLRIPERDRVPHDPTERHSVNTITSDALDALYAERDLLREQLATAVQPNLDALVDAYAHRGTAVQRALRLVDTVVDAPSADTDEHRAVRDLALEIRNALT</sequence>
<name>A0A9Q3VX19_9ACTN</name>